<dbReference type="EMBL" id="JAAALK010000290">
    <property type="protein sequence ID" value="KAG8047206.1"/>
    <property type="molecule type" value="Genomic_DNA"/>
</dbReference>
<keyword evidence="3" id="KW-1185">Reference proteome</keyword>
<proteinExistence type="predicted"/>
<gene>
    <name evidence="2" type="ORF">GUJ93_ZPchr0008g12949</name>
</gene>
<comment type="caution">
    <text evidence="2">The sequence shown here is derived from an EMBL/GenBank/DDBJ whole genome shotgun (WGS) entry which is preliminary data.</text>
</comment>
<protein>
    <submittedName>
        <fullName evidence="2">Uncharacterized protein</fullName>
    </submittedName>
</protein>
<dbReference type="Proteomes" id="UP000729402">
    <property type="component" value="Unassembled WGS sequence"/>
</dbReference>
<dbReference type="AlphaFoldDB" id="A0A8J5V4N0"/>
<reference evidence="2" key="2">
    <citation type="submission" date="2021-02" db="EMBL/GenBank/DDBJ databases">
        <authorList>
            <person name="Kimball J.A."/>
            <person name="Haas M.W."/>
            <person name="Macchietto M."/>
            <person name="Kono T."/>
            <person name="Duquette J."/>
            <person name="Shao M."/>
        </authorList>
    </citation>
    <scope>NUCLEOTIDE SEQUENCE</scope>
    <source>
        <tissue evidence="2">Fresh leaf tissue</tissue>
    </source>
</reference>
<sequence length="156" mass="16405">MMSSTAPPDLPTGDGDSDMEMLHLTTATASDYVFVASTFNLLLSASPPPPTPIAFPLSPASSSFVDPSSYADVAASSLHSTSTSSSASPRSVRGMALEYTFITSLIQRPRPSFPPTPSSPDPLPRTSPVSWWLVGTTGKIDEVGEEAVGWRECGRA</sequence>
<evidence type="ECO:0000313" key="2">
    <source>
        <dbReference type="EMBL" id="KAG8047206.1"/>
    </source>
</evidence>
<evidence type="ECO:0000313" key="3">
    <source>
        <dbReference type="Proteomes" id="UP000729402"/>
    </source>
</evidence>
<reference evidence="2" key="1">
    <citation type="journal article" date="2021" name="bioRxiv">
        <title>Whole Genome Assembly and Annotation of Northern Wild Rice, Zizania palustris L., Supports a Whole Genome Duplication in the Zizania Genus.</title>
        <authorList>
            <person name="Haas M."/>
            <person name="Kono T."/>
            <person name="Macchietto M."/>
            <person name="Millas R."/>
            <person name="McGilp L."/>
            <person name="Shao M."/>
            <person name="Duquette J."/>
            <person name="Hirsch C.N."/>
            <person name="Kimball J."/>
        </authorList>
    </citation>
    <scope>NUCLEOTIDE SEQUENCE</scope>
    <source>
        <tissue evidence="2">Fresh leaf tissue</tissue>
    </source>
</reference>
<organism evidence="2 3">
    <name type="scientific">Zizania palustris</name>
    <name type="common">Northern wild rice</name>
    <dbReference type="NCBI Taxonomy" id="103762"/>
    <lineage>
        <taxon>Eukaryota</taxon>
        <taxon>Viridiplantae</taxon>
        <taxon>Streptophyta</taxon>
        <taxon>Embryophyta</taxon>
        <taxon>Tracheophyta</taxon>
        <taxon>Spermatophyta</taxon>
        <taxon>Magnoliopsida</taxon>
        <taxon>Liliopsida</taxon>
        <taxon>Poales</taxon>
        <taxon>Poaceae</taxon>
        <taxon>BOP clade</taxon>
        <taxon>Oryzoideae</taxon>
        <taxon>Oryzeae</taxon>
        <taxon>Zizaniinae</taxon>
        <taxon>Zizania</taxon>
    </lineage>
</organism>
<feature type="compositionally biased region" description="Pro residues" evidence="1">
    <location>
        <begin position="111"/>
        <end position="125"/>
    </location>
</feature>
<name>A0A8J5V4N0_ZIZPA</name>
<evidence type="ECO:0000256" key="1">
    <source>
        <dbReference type="SAM" id="MobiDB-lite"/>
    </source>
</evidence>
<accession>A0A8J5V4N0</accession>
<feature type="region of interest" description="Disordered" evidence="1">
    <location>
        <begin position="108"/>
        <end position="127"/>
    </location>
</feature>